<dbReference type="InterPro" id="IPR028082">
    <property type="entry name" value="Peripla_BP_I"/>
</dbReference>
<accession>A0A1N7L0E5</accession>
<protein>
    <submittedName>
        <fullName evidence="6">Amino acid/amide ABC transporter substrate-binding protein, HAAT family</fullName>
    </submittedName>
</protein>
<evidence type="ECO:0000313" key="7">
    <source>
        <dbReference type="Proteomes" id="UP000185678"/>
    </source>
</evidence>
<proteinExistence type="inferred from homology"/>
<comment type="similarity">
    <text evidence="1">Belongs to the leucine-binding protein family.</text>
</comment>
<name>A0A1N7L0E5_9PROT</name>
<dbReference type="EMBL" id="FTOA01000003">
    <property type="protein sequence ID" value="SIS67305.1"/>
    <property type="molecule type" value="Genomic_DNA"/>
</dbReference>
<reference evidence="6 7" key="1">
    <citation type="submission" date="2017-01" db="EMBL/GenBank/DDBJ databases">
        <authorList>
            <person name="Mah S.A."/>
            <person name="Swanson W.J."/>
            <person name="Moy G.W."/>
            <person name="Vacquier V.D."/>
        </authorList>
    </citation>
    <scope>NUCLEOTIDE SEQUENCE [LARGE SCALE GENOMIC DNA]</scope>
    <source>
        <strain evidence="6 7">DSM 11589</strain>
    </source>
</reference>
<keyword evidence="2 4" id="KW-0732">Signal</keyword>
<dbReference type="PANTHER" id="PTHR30483:SF37">
    <property type="entry name" value="ABC TRANSPORTER SUBSTRATE-BINDING PROTEIN"/>
    <property type="match status" value="1"/>
</dbReference>
<dbReference type="RefSeq" id="WP_076399688.1">
    <property type="nucleotide sequence ID" value="NZ_FTOA01000003.1"/>
</dbReference>
<feature type="domain" description="Leucine-binding protein" evidence="5">
    <location>
        <begin position="43"/>
        <end position="389"/>
    </location>
</feature>
<dbReference type="SUPFAM" id="SSF53822">
    <property type="entry name" value="Periplasmic binding protein-like I"/>
    <property type="match status" value="1"/>
</dbReference>
<evidence type="ECO:0000256" key="3">
    <source>
        <dbReference type="ARBA" id="ARBA00022970"/>
    </source>
</evidence>
<dbReference type="InterPro" id="IPR028081">
    <property type="entry name" value="Leu-bd"/>
</dbReference>
<feature type="signal peptide" evidence="4">
    <location>
        <begin position="1"/>
        <end position="27"/>
    </location>
</feature>
<evidence type="ECO:0000256" key="1">
    <source>
        <dbReference type="ARBA" id="ARBA00010062"/>
    </source>
</evidence>
<organism evidence="6 7">
    <name type="scientific">Insolitispirillum peregrinum</name>
    <dbReference type="NCBI Taxonomy" id="80876"/>
    <lineage>
        <taxon>Bacteria</taxon>
        <taxon>Pseudomonadati</taxon>
        <taxon>Pseudomonadota</taxon>
        <taxon>Alphaproteobacteria</taxon>
        <taxon>Rhodospirillales</taxon>
        <taxon>Novispirillaceae</taxon>
        <taxon>Insolitispirillum</taxon>
    </lineage>
</organism>
<dbReference type="Pfam" id="PF13458">
    <property type="entry name" value="Peripla_BP_6"/>
    <property type="match status" value="1"/>
</dbReference>
<evidence type="ECO:0000313" key="6">
    <source>
        <dbReference type="EMBL" id="SIS67305.1"/>
    </source>
</evidence>
<dbReference type="InterPro" id="IPR051010">
    <property type="entry name" value="BCAA_transport"/>
</dbReference>
<dbReference type="Proteomes" id="UP000185678">
    <property type="component" value="Unassembled WGS sequence"/>
</dbReference>
<dbReference type="CDD" id="cd06330">
    <property type="entry name" value="PBP1_As_SBP-like"/>
    <property type="match status" value="1"/>
</dbReference>
<keyword evidence="3" id="KW-0813">Transport</keyword>
<dbReference type="PANTHER" id="PTHR30483">
    <property type="entry name" value="LEUCINE-SPECIFIC-BINDING PROTEIN"/>
    <property type="match status" value="1"/>
</dbReference>
<keyword evidence="3" id="KW-0029">Amino-acid transport</keyword>
<keyword evidence="7" id="KW-1185">Reference proteome</keyword>
<dbReference type="GO" id="GO:0006865">
    <property type="term" value="P:amino acid transport"/>
    <property type="evidence" value="ECO:0007669"/>
    <property type="project" value="UniProtKB-KW"/>
</dbReference>
<dbReference type="OrthoDB" id="9783240at2"/>
<evidence type="ECO:0000256" key="2">
    <source>
        <dbReference type="ARBA" id="ARBA00022729"/>
    </source>
</evidence>
<feature type="chain" id="PRO_5013247147" evidence="4">
    <location>
        <begin position="28"/>
        <end position="443"/>
    </location>
</feature>
<dbReference type="AlphaFoldDB" id="A0A1N7L0E5"/>
<sequence>MLPLSRTVIATALATACLAGAPLRAQAERVVLGASAASADAMVGCVYPMTGRAAIYGLDSVEGIRLALADLDQEAAVGLPVPRLGVLVDDALSKASYALRIAEGYINDDHVRFLCGEVSSGVASALSDLARRRQIIMVGTDHASSRMTIEGKHPYYFRVSNDSWISNAAGARYLRDIRAEQPWQKIAFLNPDYDYGHVSRDDFLAALDGLGEPYEVVGEFWPKLYEPDYSAYIEALKEAKPDIVITALWGGDFIEFIKQAKAANLFPHMRVANFDTGANYDVLVALGDTPPPGLILSARHHNTWPQSGYNRRFVERFHAQTGRYPTYAAEGAYSGIMAIARVLTKAGVDASNEQVIAAFEQLQIALPEDPDGYTSHIDPDTHQMVQAQAIGTPVPNHDFPPAKVMLGNIRVYDAESLRPPRELIDRRRAAVRGSPTFNDYPTP</sequence>
<dbReference type="STRING" id="80876.SAMN05421779_10326"/>
<gene>
    <name evidence="6" type="ORF">SAMN05421779_10326</name>
</gene>
<dbReference type="PROSITE" id="PS51257">
    <property type="entry name" value="PROKAR_LIPOPROTEIN"/>
    <property type="match status" value="1"/>
</dbReference>
<evidence type="ECO:0000259" key="5">
    <source>
        <dbReference type="Pfam" id="PF13458"/>
    </source>
</evidence>
<dbReference type="Gene3D" id="3.40.50.2300">
    <property type="match status" value="2"/>
</dbReference>
<evidence type="ECO:0000256" key="4">
    <source>
        <dbReference type="SAM" id="SignalP"/>
    </source>
</evidence>